<name>A0A6S6UHU3_9BACT</name>
<feature type="transmembrane region" description="Helical" evidence="1">
    <location>
        <begin position="6"/>
        <end position="25"/>
    </location>
</feature>
<sequence>MIIKLVLFLCIATVIMVVILTRFYLKLQELKYKNRADSNANTSEIKQQLGHVMAENEEMKEELNNIKYLLSQDKRLIDLKDYEKEQIKVDQQNKFNS</sequence>
<keyword evidence="1" id="KW-0472">Membrane</keyword>
<protein>
    <submittedName>
        <fullName evidence="2">Uncharacterized protein</fullName>
    </submittedName>
</protein>
<dbReference type="AlphaFoldDB" id="A0A6S6UHU3"/>
<evidence type="ECO:0000313" key="2">
    <source>
        <dbReference type="EMBL" id="CAA6830301.1"/>
    </source>
</evidence>
<gene>
    <name evidence="2" type="ORF">HELGO_WM27156</name>
</gene>
<evidence type="ECO:0000256" key="1">
    <source>
        <dbReference type="SAM" id="Phobius"/>
    </source>
</evidence>
<organism evidence="2">
    <name type="scientific">uncultured Aureispira sp</name>
    <dbReference type="NCBI Taxonomy" id="1331704"/>
    <lineage>
        <taxon>Bacteria</taxon>
        <taxon>Pseudomonadati</taxon>
        <taxon>Bacteroidota</taxon>
        <taxon>Saprospiria</taxon>
        <taxon>Saprospirales</taxon>
        <taxon>Saprospiraceae</taxon>
        <taxon>Aureispira</taxon>
        <taxon>environmental samples</taxon>
    </lineage>
</organism>
<proteinExistence type="predicted"/>
<reference evidence="2" key="1">
    <citation type="submission" date="2020-01" db="EMBL/GenBank/DDBJ databases">
        <authorList>
            <person name="Meier V. D."/>
            <person name="Meier V D."/>
        </authorList>
    </citation>
    <scope>NUCLEOTIDE SEQUENCE</scope>
    <source>
        <strain evidence="2">HLG_WM_MAG_10</strain>
    </source>
</reference>
<keyword evidence="1" id="KW-1133">Transmembrane helix</keyword>
<accession>A0A6S6UHU3</accession>
<dbReference type="EMBL" id="CACVAQ010000546">
    <property type="protein sequence ID" value="CAA6830301.1"/>
    <property type="molecule type" value="Genomic_DNA"/>
</dbReference>
<keyword evidence="1" id="KW-0812">Transmembrane</keyword>